<evidence type="ECO:0000256" key="3">
    <source>
        <dbReference type="ARBA" id="ARBA00022448"/>
    </source>
</evidence>
<keyword evidence="3 9" id="KW-0813">Transport</keyword>
<feature type="region of interest" description="Disordered" evidence="10">
    <location>
        <begin position="300"/>
        <end position="355"/>
    </location>
</feature>
<feature type="compositionally biased region" description="Low complexity" evidence="10">
    <location>
        <begin position="128"/>
        <end position="140"/>
    </location>
</feature>
<feature type="compositionally biased region" description="Polar residues" evidence="10">
    <location>
        <begin position="319"/>
        <end position="338"/>
    </location>
</feature>
<feature type="compositionally biased region" description="Basic residues" evidence="10">
    <location>
        <begin position="27"/>
        <end position="36"/>
    </location>
</feature>
<evidence type="ECO:0000256" key="4">
    <source>
        <dbReference type="ARBA" id="ARBA00022816"/>
    </source>
</evidence>
<evidence type="ECO:0000313" key="11">
    <source>
        <dbReference type="EMBL" id="KAK7541188.1"/>
    </source>
</evidence>
<name>A0ABR1M2Q7_9PEZI</name>
<accession>A0ABR1M2Q7</accession>
<comment type="function">
    <text evidence="9">Functions as a component of the nuclear pore complex (NPC).</text>
</comment>
<keyword evidence="4 9" id="KW-0509">mRNA transport</keyword>
<evidence type="ECO:0000313" key="12">
    <source>
        <dbReference type="Proteomes" id="UP001360953"/>
    </source>
</evidence>
<feature type="compositionally biased region" description="Polar residues" evidence="10">
    <location>
        <begin position="111"/>
        <end position="124"/>
    </location>
</feature>
<feature type="region of interest" description="Disordered" evidence="10">
    <location>
        <begin position="72"/>
        <end position="252"/>
    </location>
</feature>
<feature type="region of interest" description="Disordered" evidence="10">
    <location>
        <begin position="1"/>
        <end position="42"/>
    </location>
</feature>
<dbReference type="InterPro" id="IPR011502">
    <property type="entry name" value="Nucleoporin_Nup85"/>
</dbReference>
<comment type="subcellular location">
    <subcellularLocation>
        <location evidence="1 9">Nucleus</location>
        <location evidence="1 9">Nuclear pore complex</location>
    </subcellularLocation>
</comment>
<comment type="caution">
    <text evidence="11">The sequence shown here is derived from an EMBL/GenBank/DDBJ whole genome shotgun (WGS) entry which is preliminary data.</text>
</comment>
<evidence type="ECO:0000256" key="1">
    <source>
        <dbReference type="ARBA" id="ARBA00004567"/>
    </source>
</evidence>
<evidence type="ECO:0000256" key="9">
    <source>
        <dbReference type="RuleBase" id="RU365073"/>
    </source>
</evidence>
<keyword evidence="9" id="KW-0472">Membrane</keyword>
<keyword evidence="6 9" id="KW-0811">Translocation</keyword>
<keyword evidence="7 9" id="KW-0906">Nuclear pore complex</keyword>
<dbReference type="PANTHER" id="PTHR13373">
    <property type="entry name" value="FROUNT PROTEIN-RELATED"/>
    <property type="match status" value="1"/>
</dbReference>
<protein>
    <recommendedName>
        <fullName evidence="9">Nuclear pore complex protein Nup85</fullName>
    </recommendedName>
</protein>
<evidence type="ECO:0000256" key="8">
    <source>
        <dbReference type="ARBA" id="ARBA00023242"/>
    </source>
</evidence>
<reference evidence="11 12" key="1">
    <citation type="submission" date="2024-04" db="EMBL/GenBank/DDBJ databases">
        <title>Phyllosticta paracitricarpa is synonymous to the EU quarantine fungus P. citricarpa based on phylogenomic analyses.</title>
        <authorList>
            <consortium name="Lawrence Berkeley National Laboratory"/>
            <person name="Van ingen-buijs V.A."/>
            <person name="Van westerhoven A.C."/>
            <person name="Haridas S."/>
            <person name="Skiadas P."/>
            <person name="Martin F."/>
            <person name="Groenewald J.Z."/>
            <person name="Crous P.W."/>
            <person name="Seidl M.F."/>
        </authorList>
    </citation>
    <scope>NUCLEOTIDE SEQUENCE [LARGE SCALE GENOMIC DNA]</scope>
    <source>
        <strain evidence="11 12">CPC 17464</strain>
    </source>
</reference>
<keyword evidence="5 9" id="KW-0653">Protein transport</keyword>
<feature type="compositionally biased region" description="Basic and acidic residues" evidence="10">
    <location>
        <begin position="92"/>
        <end position="106"/>
    </location>
</feature>
<comment type="similarity">
    <text evidence="2 9">Belongs to the nucleoporin Nup85 family.</text>
</comment>
<evidence type="ECO:0000256" key="7">
    <source>
        <dbReference type="ARBA" id="ARBA00023132"/>
    </source>
</evidence>
<dbReference type="Proteomes" id="UP001360953">
    <property type="component" value="Unassembled WGS sequence"/>
</dbReference>
<feature type="compositionally biased region" description="Polar residues" evidence="10">
    <location>
        <begin position="179"/>
        <end position="190"/>
    </location>
</feature>
<feature type="compositionally biased region" description="Basic and acidic residues" evidence="10">
    <location>
        <begin position="10"/>
        <end position="26"/>
    </location>
</feature>
<keyword evidence="8 9" id="KW-0539">Nucleus</keyword>
<sequence length="1205" mass="133080">MEPTHFHVHSLNEDPPDLHHDQQHDDHHHHHHHHKAGNSQDSIGSICHEDDCDAPDNDPKRRCNCLNHRHRRRPSPVRVKYEAPSALSRMYGHRDNNRENNLRREILPNTPYATRRSSMASTTPAGRPPGTNRTSRSTTPTGPPPTSRSSIFGTSYNRRTPARNTPSPQFPFGRPSPSPSQKGRTLSSHPTGRGRGRSQIPTRSQSARSFYSAPSSSPPRHPFDDDQTDDGHYNYGPFDDEPVRRADDMDPPVNRGFGFDYGQMDEDGPPRSHYNNHGMVRREEYEDAVMEEDEDAVMDEDPFAGKAPSRKSSRPASPTKFNTNGSLRASPTTRSRASTMHEPRPPAFTQLGAPPKTYDIGRIAKGLATSARAISTLQEPDDLILETERILNRLGESDASEEALSIACRDLCNIWNHPHTPLPDVIGPTDSESPLVKADFVTSLLLPIHHPPPSDSGKSNLALSRRGQISAFSASQLSKPKFRGQKTIPKVLLDWLQTRHDPSAADFENLLQLGGDYSAQSGYWDNIFSSVMRGNFSDAITFLQKGNFSVAETAVEDGFNSPGYRGSELIIVEDAVLQAIELLEACPAHHSDDWDIKGRQWSMYRMTVDYALNDLRQYAEGEGATYNPRDDGRFSFSTASRRAESRIPYTIYENLQLLYNLLLGNPEEIIGASFDWLEAVVFLTAWWDGEEEDEVPQGSLAASRRSSRHPQQMRSVDVAPAKAYQRRLELSLARVMAEDDPGLSIDSNNPIEIALACVMEENMEGLLGLTRGWSLTLTAAIVEIASAGGWLGDTPASRNLMKNFNQSDLMVLSFGVGDSQGPQKDEILQQYADLLFSKTGMASWEGWELAIQVLGRLDHAEAAKDKISELLDRLPLSSSDRVDKILSVCTNLGLIDHANMIAERYATSLAENSYNYGAALFYYARAHNSKKIRDVLDLLISLCLIHSSAYPRQADLDDRLRALITTPKQTLSALSRSDLEAARLLSKYLSGYATLRRFYDLRDEEESSLRLLQRKRLAAEALIAVISSAADSIRGGLYDPDVDSAVQVDGLLTLFGEALPFINHRPSRLLSLDDLTTLLGAVEDLQTSPSLVYSQCEEHLQAAISQGHSQIQGGAPQLNASPPRALKKSISNLTGSSYSLLGGSGSLLPSTEGSGVLVAGADAPGKRGWDWRKGVRKGVTGSELCAFLRKGVAEEVGRAWIEGME</sequence>
<evidence type="ECO:0000256" key="5">
    <source>
        <dbReference type="ARBA" id="ARBA00022927"/>
    </source>
</evidence>
<dbReference type="EMBL" id="JBBPEH010000003">
    <property type="protein sequence ID" value="KAK7541188.1"/>
    <property type="molecule type" value="Genomic_DNA"/>
</dbReference>
<evidence type="ECO:0000256" key="6">
    <source>
        <dbReference type="ARBA" id="ARBA00023010"/>
    </source>
</evidence>
<dbReference type="Pfam" id="PF07575">
    <property type="entry name" value="Nucleopor_Nup85"/>
    <property type="match status" value="1"/>
</dbReference>
<dbReference type="GeneID" id="92032491"/>
<feature type="compositionally biased region" description="Polar residues" evidence="10">
    <location>
        <begin position="151"/>
        <end position="167"/>
    </location>
</feature>
<dbReference type="RefSeq" id="XP_066658119.1">
    <property type="nucleotide sequence ID" value="XM_066799585.1"/>
</dbReference>
<feature type="compositionally biased region" description="Low complexity" evidence="10">
    <location>
        <begin position="204"/>
        <end position="215"/>
    </location>
</feature>
<comment type="subunit">
    <text evidence="9">Component of the nuclear pore complex (NPC).</text>
</comment>
<gene>
    <name evidence="11" type="ORF">J3D65DRAFT_617754</name>
</gene>
<evidence type="ECO:0000256" key="2">
    <source>
        <dbReference type="ARBA" id="ARBA00005573"/>
    </source>
</evidence>
<evidence type="ECO:0000256" key="10">
    <source>
        <dbReference type="SAM" id="MobiDB-lite"/>
    </source>
</evidence>
<feature type="compositionally biased region" description="Basic and acidic residues" evidence="10">
    <location>
        <begin position="221"/>
        <end position="232"/>
    </location>
</feature>
<keyword evidence="12" id="KW-1185">Reference proteome</keyword>
<organism evidence="11 12">
    <name type="scientific">Phyllosticta citribraziliensis</name>
    <dbReference type="NCBI Taxonomy" id="989973"/>
    <lineage>
        <taxon>Eukaryota</taxon>
        <taxon>Fungi</taxon>
        <taxon>Dikarya</taxon>
        <taxon>Ascomycota</taxon>
        <taxon>Pezizomycotina</taxon>
        <taxon>Dothideomycetes</taxon>
        <taxon>Dothideomycetes incertae sedis</taxon>
        <taxon>Botryosphaeriales</taxon>
        <taxon>Phyllostictaceae</taxon>
        <taxon>Phyllosticta</taxon>
    </lineage>
</organism>
<proteinExistence type="inferred from homology"/>
<dbReference type="PANTHER" id="PTHR13373:SF21">
    <property type="entry name" value="NUCLEAR PORE COMPLEX PROTEIN NUP85"/>
    <property type="match status" value="1"/>
</dbReference>